<comment type="subcellular location">
    <subcellularLocation>
        <location evidence="1">Cell inner membrane</location>
        <topology evidence="1">Multi-pass membrane protein</topology>
    </subcellularLocation>
</comment>
<evidence type="ECO:0000256" key="6">
    <source>
        <dbReference type="ARBA" id="ARBA00022989"/>
    </source>
</evidence>
<name>A0A1G2UWP3_9BACT</name>
<evidence type="ECO:0000256" key="1">
    <source>
        <dbReference type="ARBA" id="ARBA00004429"/>
    </source>
</evidence>
<comment type="caution">
    <text evidence="10">The sequence shown here is derived from an EMBL/GenBank/DDBJ whole genome shotgun (WGS) entry which is preliminary data.</text>
</comment>
<dbReference type="InterPro" id="IPR003004">
    <property type="entry name" value="GspF/PilC"/>
</dbReference>
<evidence type="ECO:0000256" key="3">
    <source>
        <dbReference type="ARBA" id="ARBA00022475"/>
    </source>
</evidence>
<keyword evidence="6 8" id="KW-1133">Transmembrane helix</keyword>
<dbReference type="PANTHER" id="PTHR30012:SF0">
    <property type="entry name" value="TYPE II SECRETION SYSTEM PROTEIN F-RELATED"/>
    <property type="match status" value="1"/>
</dbReference>
<evidence type="ECO:0000256" key="2">
    <source>
        <dbReference type="ARBA" id="ARBA00005745"/>
    </source>
</evidence>
<evidence type="ECO:0000313" key="10">
    <source>
        <dbReference type="EMBL" id="OHB13789.1"/>
    </source>
</evidence>
<sequence>MLFHYKALDSTGKEVEANLEAKDRFALYHAVKKDGNTVIFTEEVKAKGRFSLIKLLPFLDNVTAHDKIIFARNLSKMILAGLPITRALSIMERQARGGLKSVLKNLSESVGKGTTLSESMKSFPDVFSTLFTSMVRAGEESGNLATSLENVGMQMEKTYQLNRKIRGAMLYPAIILLLMVAIGILMMVYMVPTLTATFIGLNLDLPVSTRIIIFVSNFLAGYFTFFILGVVVTTVLLVFAFRSDQGKRLLEAFLLRLPIIGEIVKEINSARTARTLSSLLSSGVDIVLAVGVTKDVIQNSYYKKVLEEVQINIQKGEAISSVFSSHIDLYPIFVGEMVNVGEETGKIAEMLSNVALFYEEEVDQKTKDISSLIEPFLMIFIGLAVGFFAMAVISPIYSLGDSIQ</sequence>
<feature type="transmembrane region" description="Helical" evidence="8">
    <location>
        <begin position="376"/>
        <end position="397"/>
    </location>
</feature>
<proteinExistence type="inferred from homology"/>
<comment type="similarity">
    <text evidence="2">Belongs to the GSP F family.</text>
</comment>
<dbReference type="Proteomes" id="UP000177154">
    <property type="component" value="Unassembled WGS sequence"/>
</dbReference>
<evidence type="ECO:0000256" key="5">
    <source>
        <dbReference type="ARBA" id="ARBA00022692"/>
    </source>
</evidence>
<organism evidence="10 11">
    <name type="scientific">Candidatus Zambryskibacteria bacterium RIFCSPLOWO2_12_39_8</name>
    <dbReference type="NCBI Taxonomy" id="1802774"/>
    <lineage>
        <taxon>Bacteria</taxon>
        <taxon>Candidatus Zambryskiibacteriota</taxon>
    </lineage>
</organism>
<feature type="domain" description="Type II secretion system protein GspF" evidence="9">
    <location>
        <begin position="273"/>
        <end position="395"/>
    </location>
</feature>
<feature type="transmembrane region" description="Helical" evidence="8">
    <location>
        <begin position="169"/>
        <end position="191"/>
    </location>
</feature>
<evidence type="ECO:0000256" key="7">
    <source>
        <dbReference type="ARBA" id="ARBA00023136"/>
    </source>
</evidence>
<keyword evidence="5 8" id="KW-0812">Transmembrane</keyword>
<gene>
    <name evidence="10" type="ORF">A2Y49_01600</name>
</gene>
<feature type="domain" description="Type II secretion system protein GspF" evidence="9">
    <location>
        <begin position="70"/>
        <end position="192"/>
    </location>
</feature>
<dbReference type="Gene3D" id="1.20.81.30">
    <property type="entry name" value="Type II secretion system (T2SS), domain F"/>
    <property type="match status" value="2"/>
</dbReference>
<dbReference type="InterPro" id="IPR018076">
    <property type="entry name" value="T2SS_GspF_dom"/>
</dbReference>
<dbReference type="InterPro" id="IPR042094">
    <property type="entry name" value="T2SS_GspF_sf"/>
</dbReference>
<accession>A0A1G2UWP3</accession>
<dbReference type="PRINTS" id="PR00812">
    <property type="entry name" value="BCTERIALGSPF"/>
</dbReference>
<evidence type="ECO:0000256" key="8">
    <source>
        <dbReference type="SAM" id="Phobius"/>
    </source>
</evidence>
<dbReference type="AlphaFoldDB" id="A0A1G2UWP3"/>
<dbReference type="Pfam" id="PF00482">
    <property type="entry name" value="T2SSF"/>
    <property type="match status" value="2"/>
</dbReference>
<keyword evidence="7 8" id="KW-0472">Membrane</keyword>
<protein>
    <recommendedName>
        <fullName evidence="9">Type II secretion system protein GspF domain-containing protein</fullName>
    </recommendedName>
</protein>
<dbReference type="EMBL" id="MHWR01000007">
    <property type="protein sequence ID" value="OHB13789.1"/>
    <property type="molecule type" value="Genomic_DNA"/>
</dbReference>
<reference evidence="10 11" key="1">
    <citation type="journal article" date="2016" name="Nat. Commun.">
        <title>Thousands of microbial genomes shed light on interconnected biogeochemical processes in an aquifer system.</title>
        <authorList>
            <person name="Anantharaman K."/>
            <person name="Brown C.T."/>
            <person name="Hug L.A."/>
            <person name="Sharon I."/>
            <person name="Castelle C.J."/>
            <person name="Probst A.J."/>
            <person name="Thomas B.C."/>
            <person name="Singh A."/>
            <person name="Wilkins M.J."/>
            <person name="Karaoz U."/>
            <person name="Brodie E.L."/>
            <person name="Williams K.H."/>
            <person name="Hubbard S.S."/>
            <person name="Banfield J.F."/>
        </authorList>
    </citation>
    <scope>NUCLEOTIDE SEQUENCE [LARGE SCALE GENOMIC DNA]</scope>
</reference>
<keyword evidence="4" id="KW-0997">Cell inner membrane</keyword>
<evidence type="ECO:0000259" key="9">
    <source>
        <dbReference type="Pfam" id="PF00482"/>
    </source>
</evidence>
<dbReference type="PANTHER" id="PTHR30012">
    <property type="entry name" value="GENERAL SECRETION PATHWAY PROTEIN"/>
    <property type="match status" value="1"/>
</dbReference>
<feature type="transmembrane region" description="Helical" evidence="8">
    <location>
        <begin position="211"/>
        <end position="241"/>
    </location>
</feature>
<evidence type="ECO:0000256" key="4">
    <source>
        <dbReference type="ARBA" id="ARBA00022519"/>
    </source>
</evidence>
<dbReference type="FunFam" id="1.20.81.30:FF:000001">
    <property type="entry name" value="Type II secretion system protein F"/>
    <property type="match status" value="1"/>
</dbReference>
<dbReference type="GO" id="GO:0005886">
    <property type="term" value="C:plasma membrane"/>
    <property type="evidence" value="ECO:0007669"/>
    <property type="project" value="UniProtKB-SubCell"/>
</dbReference>
<evidence type="ECO:0000313" key="11">
    <source>
        <dbReference type="Proteomes" id="UP000177154"/>
    </source>
</evidence>
<keyword evidence="3" id="KW-1003">Cell membrane</keyword>